<proteinExistence type="inferred from homology"/>
<comment type="similarity">
    <text evidence="2">Belongs to the eukaryotic RPB8 RNA polymerase subunit family.</text>
</comment>
<organism evidence="5 6">
    <name type="scientific">Sporisorium scitamineum</name>
    <dbReference type="NCBI Taxonomy" id="49012"/>
    <lineage>
        <taxon>Eukaryota</taxon>
        <taxon>Fungi</taxon>
        <taxon>Dikarya</taxon>
        <taxon>Basidiomycota</taxon>
        <taxon>Ustilaginomycotina</taxon>
        <taxon>Ustilaginomycetes</taxon>
        <taxon>Ustilaginales</taxon>
        <taxon>Ustilaginaceae</taxon>
        <taxon>Sporisorium</taxon>
    </lineage>
</organism>
<gene>
    <name evidence="5" type="primary">SSCI69470.1</name>
</gene>
<keyword evidence="6" id="KW-1185">Reference proteome</keyword>
<dbReference type="PIRSF" id="PIRSF000779">
    <property type="entry name" value="RNA_pol_Rpb8"/>
    <property type="match status" value="1"/>
</dbReference>
<evidence type="ECO:0000313" key="5">
    <source>
        <dbReference type="EMBL" id="CDW99104.1"/>
    </source>
</evidence>
<dbReference type="GO" id="GO:0005736">
    <property type="term" value="C:RNA polymerase I complex"/>
    <property type="evidence" value="ECO:0007669"/>
    <property type="project" value="TreeGrafter"/>
</dbReference>
<accession>A0A0F7SC45</accession>
<dbReference type="Proteomes" id="UP000242770">
    <property type="component" value="Unassembled WGS sequence"/>
</dbReference>
<evidence type="ECO:0000313" key="6">
    <source>
        <dbReference type="Proteomes" id="UP000242770"/>
    </source>
</evidence>
<dbReference type="GO" id="GO:0005666">
    <property type="term" value="C:RNA polymerase III complex"/>
    <property type="evidence" value="ECO:0007669"/>
    <property type="project" value="TreeGrafter"/>
</dbReference>
<dbReference type="Pfam" id="PF03870">
    <property type="entry name" value="RNA_pol_Rpb8"/>
    <property type="match status" value="1"/>
</dbReference>
<protein>
    <recommendedName>
        <fullName evidence="7">DNA-directed RNA polymerases I, II, and III subunit RPABC3</fullName>
    </recommendedName>
</protein>
<sequence>MDPTNLFDTQFVVSQIDPDGKKFDRVSRIIASSPSLEMSLSIDIATDVWPVTEGQQLTFQLASTLKKETAATKIDGVDGETQDAAAQAAERDAWRLDQPGNGGIADDFDYVMYGKIYRYDEKVNDEVTVYGSFGGLMMALTGNFRHMSNITIGSNSGAGTPASNGGVCQPIDTDQN</sequence>
<dbReference type="FunFam" id="2.40.50.140:FF:000436">
    <property type="entry name" value="DNA-directed RNA polymerases I, II, and III subunit RPABC3"/>
    <property type="match status" value="1"/>
</dbReference>
<dbReference type="GO" id="GO:0005665">
    <property type="term" value="C:RNA polymerase II, core complex"/>
    <property type="evidence" value="ECO:0007669"/>
    <property type="project" value="TreeGrafter"/>
</dbReference>
<evidence type="ECO:0000256" key="2">
    <source>
        <dbReference type="ARBA" id="ARBA00008912"/>
    </source>
</evidence>
<reference evidence="6" key="1">
    <citation type="submission" date="2014-06" db="EMBL/GenBank/DDBJ databases">
        <authorList>
            <person name="Berkman P.J."/>
        </authorList>
    </citation>
    <scope>NUCLEOTIDE SEQUENCE [LARGE SCALE GENOMIC DNA]</scope>
</reference>
<comment type="subcellular location">
    <subcellularLocation>
        <location evidence="1">Nucleus</location>
    </subcellularLocation>
</comment>
<evidence type="ECO:0000256" key="4">
    <source>
        <dbReference type="SAM" id="MobiDB-lite"/>
    </source>
</evidence>
<dbReference type="EMBL" id="CCFA01004160">
    <property type="protein sequence ID" value="CDW99104.1"/>
    <property type="molecule type" value="Genomic_DNA"/>
</dbReference>
<keyword evidence="3" id="KW-0539">Nucleus</keyword>
<dbReference type="InterPro" id="IPR005570">
    <property type="entry name" value="RPABC3"/>
</dbReference>
<feature type="region of interest" description="Disordered" evidence="4">
    <location>
        <begin position="155"/>
        <end position="176"/>
    </location>
</feature>
<dbReference type="STRING" id="49012.A0A0F7SC45"/>
<dbReference type="PANTHER" id="PTHR10917:SF0">
    <property type="entry name" value="DNA-DIRECTED RNA POLYMERASES I, II, AND III SUBUNIT RPABC3"/>
    <property type="match status" value="1"/>
</dbReference>
<dbReference type="AlphaFoldDB" id="A0A0F7SC45"/>
<dbReference type="GO" id="GO:0006351">
    <property type="term" value="P:DNA-templated transcription"/>
    <property type="evidence" value="ECO:0007669"/>
    <property type="project" value="InterPro"/>
</dbReference>
<dbReference type="SMART" id="SM00658">
    <property type="entry name" value="RPOL8c"/>
    <property type="match status" value="1"/>
</dbReference>
<dbReference type="PANTHER" id="PTHR10917">
    <property type="entry name" value="DNA-DIRECTED RNA POLYMERASES I, II, AND III SUBUNIT RPABC3"/>
    <property type="match status" value="1"/>
</dbReference>
<name>A0A0F7SC45_9BASI</name>
<dbReference type="Gene3D" id="2.40.50.140">
    <property type="entry name" value="Nucleic acid-binding proteins"/>
    <property type="match status" value="1"/>
</dbReference>
<evidence type="ECO:0008006" key="7">
    <source>
        <dbReference type="Google" id="ProtNLM"/>
    </source>
</evidence>
<evidence type="ECO:0000256" key="3">
    <source>
        <dbReference type="ARBA" id="ARBA00023242"/>
    </source>
</evidence>
<dbReference type="InterPro" id="IPR012340">
    <property type="entry name" value="NA-bd_OB-fold"/>
</dbReference>
<dbReference type="GO" id="GO:0003899">
    <property type="term" value="F:DNA-directed RNA polymerase activity"/>
    <property type="evidence" value="ECO:0007669"/>
    <property type="project" value="InterPro"/>
</dbReference>
<dbReference type="SUPFAM" id="SSF50249">
    <property type="entry name" value="Nucleic acid-binding proteins"/>
    <property type="match status" value="1"/>
</dbReference>
<evidence type="ECO:0000256" key="1">
    <source>
        <dbReference type="ARBA" id="ARBA00004123"/>
    </source>
</evidence>